<keyword evidence="1" id="KW-0812">Transmembrane</keyword>
<feature type="transmembrane region" description="Helical" evidence="1">
    <location>
        <begin position="77"/>
        <end position="95"/>
    </location>
</feature>
<name>A0A2N5N1X4_9BACL</name>
<dbReference type="Proteomes" id="UP000234789">
    <property type="component" value="Unassembled WGS sequence"/>
</dbReference>
<feature type="transmembrane region" description="Helical" evidence="1">
    <location>
        <begin position="42"/>
        <end position="65"/>
    </location>
</feature>
<keyword evidence="1" id="KW-1133">Transmembrane helix</keyword>
<evidence type="ECO:0000256" key="1">
    <source>
        <dbReference type="SAM" id="Phobius"/>
    </source>
</evidence>
<organism evidence="2 3">
    <name type="scientific">Paenibacillus pasadenensis</name>
    <dbReference type="NCBI Taxonomy" id="217090"/>
    <lineage>
        <taxon>Bacteria</taxon>
        <taxon>Bacillati</taxon>
        <taxon>Bacillota</taxon>
        <taxon>Bacilli</taxon>
        <taxon>Bacillales</taxon>
        <taxon>Paenibacillaceae</taxon>
        <taxon>Paenibacillus</taxon>
    </lineage>
</organism>
<protein>
    <submittedName>
        <fullName evidence="2">Uncharacterized protein</fullName>
    </submittedName>
</protein>
<keyword evidence="3" id="KW-1185">Reference proteome</keyword>
<reference evidence="2 3" key="1">
    <citation type="submission" date="2017-05" db="EMBL/GenBank/DDBJ databases">
        <title>Functional genome analysis of Paenibacillus pasadenensis strain R16: insights on endophytic life style and antifungal activity.</title>
        <authorList>
            <person name="Passera A."/>
            <person name="Marcolungo L."/>
            <person name="Casati P."/>
            <person name="Brasca M."/>
            <person name="Quaglino F."/>
            <person name="Delledonne M."/>
        </authorList>
    </citation>
    <scope>NUCLEOTIDE SEQUENCE [LARGE SCALE GENOMIC DNA]</scope>
    <source>
        <strain evidence="2 3">R16</strain>
    </source>
</reference>
<gene>
    <name evidence="2" type="ORF">B8V81_2772</name>
</gene>
<accession>A0A2N5N1X4</accession>
<keyword evidence="1" id="KW-0472">Membrane</keyword>
<comment type="caution">
    <text evidence="2">The sequence shown here is derived from an EMBL/GenBank/DDBJ whole genome shotgun (WGS) entry which is preliminary data.</text>
</comment>
<evidence type="ECO:0000313" key="3">
    <source>
        <dbReference type="Proteomes" id="UP000234789"/>
    </source>
</evidence>
<proteinExistence type="predicted"/>
<dbReference type="AlphaFoldDB" id="A0A2N5N1X4"/>
<evidence type="ECO:0000313" key="2">
    <source>
        <dbReference type="EMBL" id="PLT44341.1"/>
    </source>
</evidence>
<feature type="transmembrane region" description="Helical" evidence="1">
    <location>
        <begin position="5"/>
        <end position="22"/>
    </location>
</feature>
<dbReference type="RefSeq" id="WP_146000497.1">
    <property type="nucleotide sequence ID" value="NZ_NFEZ01000004.1"/>
</dbReference>
<dbReference type="EMBL" id="NFEZ01000004">
    <property type="protein sequence ID" value="PLT44341.1"/>
    <property type="molecule type" value="Genomic_DNA"/>
</dbReference>
<sequence length="305" mass="33857">MVPAWVEWVPTLLAAAGLVWLYRKSSPDEPHRGWKLIGYAALGAFSFRFPEFSFPLGFLICLMLLARAKPNVRAKRGAAIAGLAIFAAGIAIPALDQRLFERERSFAVQSGQAERLDLAGDWRRIAGGGESTDERLDRFQLVQEPDGRIRSLQYQVTARDSKGDYTIEVRYEPESGQAIVERTRRRSLNDEAALSFASGSSGVYRIDPERFLQLLSPDNLERMTMEAASGPAKLRELELLLFNGPAGPVEPSPIRRLLQADGIKPAGEEPVHGYILQARGKTDSEQGKEDKFVWHVIPTQDVQPG</sequence>